<proteinExistence type="predicted"/>
<reference evidence="2 3" key="1">
    <citation type="journal article" date="2019" name="Commun. Biol.">
        <title>The bagworm genome reveals a unique fibroin gene that provides high tensile strength.</title>
        <authorList>
            <person name="Kono N."/>
            <person name="Nakamura H."/>
            <person name="Ohtoshi R."/>
            <person name="Tomita M."/>
            <person name="Numata K."/>
            <person name="Arakawa K."/>
        </authorList>
    </citation>
    <scope>NUCLEOTIDE SEQUENCE [LARGE SCALE GENOMIC DNA]</scope>
</reference>
<sequence length="467" mass="53277">MEENSMVRDLITKILDESSNEGQSSVQPSDKGLELQPNQYKNNASLFTPSHSGSTFGTFQDTLYNYNGGQQENGFNFSNTSNGFTNPNGFVNYPDSDVNSLLSLDTISEMAQEVTPEQLNLLRLATQEISAQFTNPNTNKFDDKYFTYFESNQRNSISDQSLYSVRNNFNRPNSLNLDAVGYNSGIVDTSYSNSSNSQRYPKYSDNYLKDIQNSPAQDTTDILTYLNQLNLSDQRQGTVVSNMSDFNKLSLDLNSHPVNYQNGIDDAHFNSKMSDDQVREKMYHFNRGNYQQMQNSNSMKNLDNSYYLNELMKQMGNEKSSFAANNQNFDMFSNTNVQNPVPNFKPNGYQQQNEPYMSRRDVNMMQMQRDNNYHNNNQGMNEFMKDKMQQATLMRQNELARQMSILMNNRPPPNQLNVDVSFLHENASFNVAAIARAIPDAMRRAVCPGHVTNLNSTPGSACIMYHF</sequence>
<protein>
    <submittedName>
        <fullName evidence="2">Uncharacterized protein</fullName>
    </submittedName>
</protein>
<feature type="region of interest" description="Disordered" evidence="1">
    <location>
        <begin position="15"/>
        <end position="36"/>
    </location>
</feature>
<keyword evidence="3" id="KW-1185">Reference proteome</keyword>
<evidence type="ECO:0000313" key="2">
    <source>
        <dbReference type="EMBL" id="GBP16836.1"/>
    </source>
</evidence>
<dbReference type="EMBL" id="BGZK01000082">
    <property type="protein sequence ID" value="GBP16836.1"/>
    <property type="molecule type" value="Genomic_DNA"/>
</dbReference>
<name>A0A4C1TSN6_EUMVA</name>
<gene>
    <name evidence="2" type="ORF">EVAR_13218_1</name>
</gene>
<organism evidence="2 3">
    <name type="scientific">Eumeta variegata</name>
    <name type="common">Bagworm moth</name>
    <name type="synonym">Eumeta japonica</name>
    <dbReference type="NCBI Taxonomy" id="151549"/>
    <lineage>
        <taxon>Eukaryota</taxon>
        <taxon>Metazoa</taxon>
        <taxon>Ecdysozoa</taxon>
        <taxon>Arthropoda</taxon>
        <taxon>Hexapoda</taxon>
        <taxon>Insecta</taxon>
        <taxon>Pterygota</taxon>
        <taxon>Neoptera</taxon>
        <taxon>Endopterygota</taxon>
        <taxon>Lepidoptera</taxon>
        <taxon>Glossata</taxon>
        <taxon>Ditrysia</taxon>
        <taxon>Tineoidea</taxon>
        <taxon>Psychidae</taxon>
        <taxon>Oiketicinae</taxon>
        <taxon>Eumeta</taxon>
    </lineage>
</organism>
<dbReference type="OrthoDB" id="5978002at2759"/>
<evidence type="ECO:0000313" key="3">
    <source>
        <dbReference type="Proteomes" id="UP000299102"/>
    </source>
</evidence>
<evidence type="ECO:0000256" key="1">
    <source>
        <dbReference type="SAM" id="MobiDB-lite"/>
    </source>
</evidence>
<comment type="caution">
    <text evidence="2">The sequence shown here is derived from an EMBL/GenBank/DDBJ whole genome shotgun (WGS) entry which is preliminary data.</text>
</comment>
<accession>A0A4C1TSN6</accession>
<dbReference type="AlphaFoldDB" id="A0A4C1TSN6"/>
<dbReference type="STRING" id="151549.A0A4C1TSN6"/>
<dbReference type="Proteomes" id="UP000299102">
    <property type="component" value="Unassembled WGS sequence"/>
</dbReference>